<name>A0ABS4GBU8_9FIRM</name>
<feature type="domain" description="ABC transmembrane type-1" evidence="7">
    <location>
        <begin position="19"/>
        <end position="202"/>
    </location>
</feature>
<proteinExistence type="inferred from homology"/>
<keyword evidence="2 6" id="KW-0813">Transport</keyword>
<evidence type="ECO:0000256" key="3">
    <source>
        <dbReference type="ARBA" id="ARBA00022692"/>
    </source>
</evidence>
<dbReference type="PROSITE" id="PS50928">
    <property type="entry name" value="ABC_TM1"/>
    <property type="match status" value="1"/>
</dbReference>
<comment type="subcellular location">
    <subcellularLocation>
        <location evidence="6">Cell membrane</location>
        <topology evidence="6">Multi-pass membrane protein</topology>
    </subcellularLocation>
    <subcellularLocation>
        <location evidence="1">Membrane</location>
        <topology evidence="1">Multi-pass membrane protein</topology>
    </subcellularLocation>
</comment>
<feature type="transmembrane region" description="Helical" evidence="6">
    <location>
        <begin position="82"/>
        <end position="101"/>
    </location>
</feature>
<keyword evidence="4 6" id="KW-1133">Transmembrane helix</keyword>
<dbReference type="InterPro" id="IPR035906">
    <property type="entry name" value="MetI-like_sf"/>
</dbReference>
<dbReference type="PANTHER" id="PTHR30177">
    <property type="entry name" value="GLYCINE BETAINE/L-PROLINE TRANSPORT SYSTEM PERMEASE PROTEIN PROW"/>
    <property type="match status" value="1"/>
</dbReference>
<evidence type="ECO:0000256" key="2">
    <source>
        <dbReference type="ARBA" id="ARBA00022448"/>
    </source>
</evidence>
<organism evidence="8 9">
    <name type="scientific">Sedimentibacter acidaminivorans</name>
    <dbReference type="NCBI Taxonomy" id="913099"/>
    <lineage>
        <taxon>Bacteria</taxon>
        <taxon>Bacillati</taxon>
        <taxon>Bacillota</taxon>
        <taxon>Tissierellia</taxon>
        <taxon>Sedimentibacter</taxon>
    </lineage>
</organism>
<evidence type="ECO:0000256" key="5">
    <source>
        <dbReference type="ARBA" id="ARBA00023136"/>
    </source>
</evidence>
<sequence>MRIITKFFENYGEMLVKAILTHLQYVFISVGLGFIIALILGIALSRLPKFSNIIITIIGIFQTVPGLVFIGILFIYLGMKPITVITALTIYAIFPILKNTYTGILDVDKSLIEAAKGCGMTKTQILFKVELPLAMNSIFSGLRMSTIYTVSWAVLTAMIGLGGLGEFVYRGIETNNQSLIIGGALPSAILAMTLGYIIDKIQNKVTPKGLKGSE</sequence>
<dbReference type="CDD" id="cd06261">
    <property type="entry name" value="TM_PBP2"/>
    <property type="match status" value="1"/>
</dbReference>
<evidence type="ECO:0000313" key="8">
    <source>
        <dbReference type="EMBL" id="MBP1925146.1"/>
    </source>
</evidence>
<dbReference type="Pfam" id="PF00528">
    <property type="entry name" value="BPD_transp_1"/>
    <property type="match status" value="1"/>
</dbReference>
<dbReference type="SUPFAM" id="SSF161098">
    <property type="entry name" value="MetI-like"/>
    <property type="match status" value="1"/>
</dbReference>
<evidence type="ECO:0000259" key="7">
    <source>
        <dbReference type="PROSITE" id="PS50928"/>
    </source>
</evidence>
<feature type="transmembrane region" description="Helical" evidence="6">
    <location>
        <begin position="177"/>
        <end position="198"/>
    </location>
</feature>
<evidence type="ECO:0000256" key="6">
    <source>
        <dbReference type="RuleBase" id="RU363032"/>
    </source>
</evidence>
<evidence type="ECO:0000256" key="1">
    <source>
        <dbReference type="ARBA" id="ARBA00004141"/>
    </source>
</evidence>
<comment type="caution">
    <text evidence="8">The sequence shown here is derived from an EMBL/GenBank/DDBJ whole genome shotgun (WGS) entry which is preliminary data.</text>
</comment>
<reference evidence="8 9" key="1">
    <citation type="submission" date="2021-03" db="EMBL/GenBank/DDBJ databases">
        <title>Genomic Encyclopedia of Type Strains, Phase IV (KMG-IV): sequencing the most valuable type-strain genomes for metagenomic binning, comparative biology and taxonomic classification.</title>
        <authorList>
            <person name="Goeker M."/>
        </authorList>
    </citation>
    <scope>NUCLEOTIDE SEQUENCE [LARGE SCALE GENOMIC DNA]</scope>
    <source>
        <strain evidence="8 9">DSM 24004</strain>
    </source>
</reference>
<evidence type="ECO:0000313" key="9">
    <source>
        <dbReference type="Proteomes" id="UP001519342"/>
    </source>
</evidence>
<gene>
    <name evidence="8" type="ORF">J2Z76_001003</name>
</gene>
<protein>
    <submittedName>
        <fullName evidence="8">Osmoprotectant transport system permease protein</fullName>
    </submittedName>
</protein>
<keyword evidence="5 6" id="KW-0472">Membrane</keyword>
<accession>A0ABS4GBU8</accession>
<evidence type="ECO:0000256" key="4">
    <source>
        <dbReference type="ARBA" id="ARBA00022989"/>
    </source>
</evidence>
<dbReference type="Proteomes" id="UP001519342">
    <property type="component" value="Unassembled WGS sequence"/>
</dbReference>
<feature type="transmembrane region" description="Helical" evidence="6">
    <location>
        <begin position="23"/>
        <end position="44"/>
    </location>
</feature>
<keyword evidence="9" id="KW-1185">Reference proteome</keyword>
<feature type="transmembrane region" description="Helical" evidence="6">
    <location>
        <begin position="145"/>
        <end position="165"/>
    </location>
</feature>
<keyword evidence="3 6" id="KW-0812">Transmembrane</keyword>
<dbReference type="InterPro" id="IPR051204">
    <property type="entry name" value="ABC_transp_perm/SBD"/>
</dbReference>
<dbReference type="EMBL" id="JAGGKS010000002">
    <property type="protein sequence ID" value="MBP1925146.1"/>
    <property type="molecule type" value="Genomic_DNA"/>
</dbReference>
<dbReference type="InterPro" id="IPR000515">
    <property type="entry name" value="MetI-like"/>
</dbReference>
<dbReference type="PANTHER" id="PTHR30177:SF28">
    <property type="entry name" value="CHOLINE TRANSPORT SYSTEM PERMEASE PROTEIN OPUBB"/>
    <property type="match status" value="1"/>
</dbReference>
<dbReference type="Gene3D" id="1.10.3720.10">
    <property type="entry name" value="MetI-like"/>
    <property type="match status" value="1"/>
</dbReference>
<feature type="transmembrane region" description="Helical" evidence="6">
    <location>
        <begin position="53"/>
        <end position="76"/>
    </location>
</feature>
<comment type="similarity">
    <text evidence="6">Belongs to the binding-protein-dependent transport system permease family.</text>
</comment>